<keyword evidence="1" id="KW-0430">Lectin</keyword>
<keyword evidence="3" id="KW-0732">Signal</keyword>
<evidence type="ECO:0000256" key="2">
    <source>
        <dbReference type="ARBA" id="ARBA00023157"/>
    </source>
</evidence>
<gene>
    <name evidence="5" type="ORF">FSP39_014862</name>
</gene>
<name>A0AA89BJF6_PINIB</name>
<dbReference type="InterPro" id="IPR018378">
    <property type="entry name" value="C-type_lectin_CS"/>
</dbReference>
<dbReference type="GO" id="GO:0030246">
    <property type="term" value="F:carbohydrate binding"/>
    <property type="evidence" value="ECO:0007669"/>
    <property type="project" value="UniProtKB-KW"/>
</dbReference>
<dbReference type="CDD" id="cd00037">
    <property type="entry name" value="CLECT"/>
    <property type="match status" value="1"/>
</dbReference>
<reference evidence="5" key="1">
    <citation type="submission" date="2019-08" db="EMBL/GenBank/DDBJ databases">
        <title>The improved chromosome-level genome for the pearl oyster Pinctada fucata martensii using PacBio sequencing and Hi-C.</title>
        <authorList>
            <person name="Zheng Z."/>
        </authorList>
    </citation>
    <scope>NUCLEOTIDE SEQUENCE</scope>
    <source>
        <strain evidence="5">ZZ-2019</strain>
        <tissue evidence="5">Adductor muscle</tissue>
    </source>
</reference>
<evidence type="ECO:0000256" key="3">
    <source>
        <dbReference type="SAM" id="SignalP"/>
    </source>
</evidence>
<feature type="domain" description="C-type lectin" evidence="4">
    <location>
        <begin position="585"/>
        <end position="685"/>
    </location>
</feature>
<organism evidence="5 6">
    <name type="scientific">Pinctada imbricata</name>
    <name type="common">Atlantic pearl-oyster</name>
    <name type="synonym">Pinctada martensii</name>
    <dbReference type="NCBI Taxonomy" id="66713"/>
    <lineage>
        <taxon>Eukaryota</taxon>
        <taxon>Metazoa</taxon>
        <taxon>Spiralia</taxon>
        <taxon>Lophotrochozoa</taxon>
        <taxon>Mollusca</taxon>
        <taxon>Bivalvia</taxon>
        <taxon>Autobranchia</taxon>
        <taxon>Pteriomorphia</taxon>
        <taxon>Pterioida</taxon>
        <taxon>Pterioidea</taxon>
        <taxon>Pteriidae</taxon>
        <taxon>Pinctada</taxon>
    </lineage>
</organism>
<dbReference type="Proteomes" id="UP001186944">
    <property type="component" value="Unassembled WGS sequence"/>
</dbReference>
<accession>A0AA89BJF6</accession>
<dbReference type="PANTHER" id="PTHR22799:SF6">
    <property type="entry name" value="C-TYPE LECTIN DOMAIN FAMILY 4 MEMBER M-LIKE"/>
    <property type="match status" value="1"/>
</dbReference>
<dbReference type="InterPro" id="IPR016187">
    <property type="entry name" value="CTDL_fold"/>
</dbReference>
<dbReference type="PANTHER" id="PTHR22799">
    <property type="entry name" value="TETRANECTIN-RELATED"/>
    <property type="match status" value="1"/>
</dbReference>
<evidence type="ECO:0000313" key="5">
    <source>
        <dbReference type="EMBL" id="KAK3083132.1"/>
    </source>
</evidence>
<sequence>MVVLRVTLALTLGLLSPRLATTLSNIIHYSYFDDISVPSDIWEQYSHINAEFYPREKRAVNPAILDSKIFEVKTCQISRRMPGCSCDSDCMFHNNCCTYEGSRGKNRSECPTLEASYLWVIADCRSNYATANPLWDKCLLYSNGTDDPYRILPVFSRSSNKLFQNIYCAICNNVTRADDLVFPEVEVAGFNDGCHISKSRTQREFLSNILKNDKCTFRLKPSSEMVLQNCHQSLATACWQHPSDILKLIYSVNSLQSESRQFTVNGFCISCSDQKSDDMCGLHQHMPPTSEPRILIDLKLDDVIMDSTISACKSDEIFDRFSSECKRIFCGTGEIFHNDECIQMIQEVNGAVLRVGALFELTPGSADILNKTLRHILDNHILRTFDQDVYIRDADIGQPVYQYGQNELVCMVLYLTVEIVYTGMTLAVDDVIRSDMVQNFLQSEWEASNFIHFPVPNLPLFTEQAQYYTIRKITKTNPCTCGSMTMEKKCRQMPEVELLHDGLPIPPRQKVCPYLKLNMTEVSNLGLTHLISYENDGNATDVKVCLADYISFVTDSGARRVYAFEVAAIFAVQTMLLFTARNEICREFGGYLAEPSTQDIDSYIMSTTRSTNPKKIFWLGGSDLVQEGKWMWTTTNVPFSYTNWIPTDPNDGDARRHEDCLITNWSGDGKWADAGCDWKEYFLCQKE</sequence>
<dbReference type="AlphaFoldDB" id="A0AA89BJF6"/>
<keyword evidence="2" id="KW-1015">Disulfide bond</keyword>
<dbReference type="InterPro" id="IPR001304">
    <property type="entry name" value="C-type_lectin-like"/>
</dbReference>
<keyword evidence="6" id="KW-1185">Reference proteome</keyword>
<dbReference type="Gene3D" id="3.10.100.10">
    <property type="entry name" value="Mannose-Binding Protein A, subunit A"/>
    <property type="match status" value="1"/>
</dbReference>
<evidence type="ECO:0000256" key="1">
    <source>
        <dbReference type="ARBA" id="ARBA00022734"/>
    </source>
</evidence>
<feature type="signal peptide" evidence="3">
    <location>
        <begin position="1"/>
        <end position="22"/>
    </location>
</feature>
<dbReference type="EMBL" id="VSWD01000014">
    <property type="protein sequence ID" value="KAK3083132.1"/>
    <property type="molecule type" value="Genomic_DNA"/>
</dbReference>
<feature type="chain" id="PRO_5041720956" description="C-type lectin domain-containing protein" evidence="3">
    <location>
        <begin position="23"/>
        <end position="687"/>
    </location>
</feature>
<dbReference type="PROSITE" id="PS00615">
    <property type="entry name" value="C_TYPE_LECTIN_1"/>
    <property type="match status" value="1"/>
</dbReference>
<protein>
    <recommendedName>
        <fullName evidence="4">C-type lectin domain-containing protein</fullName>
    </recommendedName>
</protein>
<dbReference type="InterPro" id="IPR016186">
    <property type="entry name" value="C-type_lectin-like/link_sf"/>
</dbReference>
<evidence type="ECO:0000259" key="4">
    <source>
        <dbReference type="PROSITE" id="PS50041"/>
    </source>
</evidence>
<dbReference type="Pfam" id="PF00059">
    <property type="entry name" value="Lectin_C"/>
    <property type="match status" value="1"/>
</dbReference>
<dbReference type="SUPFAM" id="SSF56436">
    <property type="entry name" value="C-type lectin-like"/>
    <property type="match status" value="1"/>
</dbReference>
<proteinExistence type="predicted"/>
<dbReference type="SMART" id="SM00034">
    <property type="entry name" value="CLECT"/>
    <property type="match status" value="1"/>
</dbReference>
<evidence type="ECO:0000313" key="6">
    <source>
        <dbReference type="Proteomes" id="UP001186944"/>
    </source>
</evidence>
<dbReference type="InterPro" id="IPR051663">
    <property type="entry name" value="CLec_Tetranectin-domain"/>
</dbReference>
<dbReference type="PROSITE" id="PS50041">
    <property type="entry name" value="C_TYPE_LECTIN_2"/>
    <property type="match status" value="1"/>
</dbReference>
<comment type="caution">
    <text evidence="5">The sequence shown here is derived from an EMBL/GenBank/DDBJ whole genome shotgun (WGS) entry which is preliminary data.</text>
</comment>